<evidence type="ECO:0000256" key="11">
    <source>
        <dbReference type="ARBA" id="ARBA00078020"/>
    </source>
</evidence>
<evidence type="ECO:0000313" key="13">
    <source>
        <dbReference type="EMBL" id="NBI28971.1"/>
    </source>
</evidence>
<comment type="similarity">
    <text evidence="4">Belongs to the MoaD family.</text>
</comment>
<evidence type="ECO:0000256" key="6">
    <source>
        <dbReference type="ARBA" id="ARBA00054425"/>
    </source>
</evidence>
<dbReference type="GO" id="GO:0006777">
    <property type="term" value="P:Mo-molybdopterin cofactor biosynthetic process"/>
    <property type="evidence" value="ECO:0007669"/>
    <property type="project" value="UniProtKB-KW"/>
</dbReference>
<name>A0A6N9PZN8_9BACL</name>
<dbReference type="Gene3D" id="3.10.20.30">
    <property type="match status" value="1"/>
</dbReference>
<evidence type="ECO:0000256" key="9">
    <source>
        <dbReference type="ARBA" id="ARBA00076711"/>
    </source>
</evidence>
<comment type="caution">
    <text evidence="13">The sequence shown here is derived from an EMBL/GenBank/DDBJ whole genome shotgun (WGS) entry which is preliminary data.</text>
</comment>
<evidence type="ECO:0000313" key="14">
    <source>
        <dbReference type="Proteomes" id="UP000448943"/>
    </source>
</evidence>
<dbReference type="GO" id="GO:1990133">
    <property type="term" value="C:molybdopterin adenylyltransferase complex"/>
    <property type="evidence" value="ECO:0007669"/>
    <property type="project" value="TreeGrafter"/>
</dbReference>
<evidence type="ECO:0000256" key="7">
    <source>
        <dbReference type="ARBA" id="ARBA00063099"/>
    </source>
</evidence>
<comment type="pathway">
    <text evidence="1">Cofactor biosynthesis; molybdopterin biosynthesis.</text>
</comment>
<dbReference type="CDD" id="cd00754">
    <property type="entry name" value="Ubl_MoaD"/>
    <property type="match status" value="1"/>
</dbReference>
<comment type="subunit">
    <text evidence="7">Heterotetramer of 2 MoaD subunits and 2 MoaE subunits. Forms a stable heterotetrameric complex of 2 MoaD and 2 MoeB during adenylation of MoaD by MoeB. During catalysis MoaD shuttles between the two heterotetrameric complexes.</text>
</comment>
<evidence type="ECO:0000256" key="10">
    <source>
        <dbReference type="ARBA" id="ARBA00077809"/>
    </source>
</evidence>
<evidence type="ECO:0000256" key="4">
    <source>
        <dbReference type="ARBA" id="ARBA00024200"/>
    </source>
</evidence>
<evidence type="ECO:0000256" key="12">
    <source>
        <dbReference type="ARBA" id="ARBA00078992"/>
    </source>
</evidence>
<sequence length="84" mass="9241">MMIKILFFAGLADAAGVREIKIDLTKPNMTIESVKQLLKNQYSSAAFIDELDKSFASINQEYVNQDTVVTENDEVAFIPPVSGG</sequence>
<proteinExistence type="inferred from homology"/>
<protein>
    <recommendedName>
        <fullName evidence="5">Molybdopterin synthase sulfur carrier subunit</fullName>
    </recommendedName>
    <alternativeName>
        <fullName evidence="11">MPT synthase subunit 1</fullName>
    </alternativeName>
    <alternativeName>
        <fullName evidence="8">Molybdenum cofactor biosynthesis protein D</fullName>
    </alternativeName>
    <alternativeName>
        <fullName evidence="10">Molybdopterin-converting factor small subunit</fullName>
    </alternativeName>
    <alternativeName>
        <fullName evidence="9">Molybdopterin-converting factor subunit 1</fullName>
    </alternativeName>
    <alternativeName>
        <fullName evidence="12">Sulfur carrier protein MoaD</fullName>
    </alternativeName>
</protein>
<dbReference type="Proteomes" id="UP000448943">
    <property type="component" value="Unassembled WGS sequence"/>
</dbReference>
<keyword evidence="14" id="KW-1185">Reference proteome</keyword>
<evidence type="ECO:0000256" key="2">
    <source>
        <dbReference type="ARBA" id="ARBA00022741"/>
    </source>
</evidence>
<dbReference type="GO" id="GO:0000166">
    <property type="term" value="F:nucleotide binding"/>
    <property type="evidence" value="ECO:0007669"/>
    <property type="project" value="UniProtKB-KW"/>
</dbReference>
<keyword evidence="2" id="KW-0547">Nucleotide-binding</keyword>
<dbReference type="PANTHER" id="PTHR33359">
    <property type="entry name" value="MOLYBDOPTERIN SYNTHASE SULFUR CARRIER SUBUNIT"/>
    <property type="match status" value="1"/>
</dbReference>
<evidence type="ECO:0000256" key="3">
    <source>
        <dbReference type="ARBA" id="ARBA00023150"/>
    </source>
</evidence>
<dbReference type="AlphaFoldDB" id="A0A6N9PZN8"/>
<accession>A0A6N9PZN8</accession>
<dbReference type="InterPro" id="IPR003749">
    <property type="entry name" value="ThiS/MoaD-like"/>
</dbReference>
<dbReference type="InterPro" id="IPR012675">
    <property type="entry name" value="Beta-grasp_dom_sf"/>
</dbReference>
<organism evidence="13 14">
    <name type="scientific">Chengkuizengella marina</name>
    <dbReference type="NCBI Taxonomy" id="2507566"/>
    <lineage>
        <taxon>Bacteria</taxon>
        <taxon>Bacillati</taxon>
        <taxon>Bacillota</taxon>
        <taxon>Bacilli</taxon>
        <taxon>Bacillales</taxon>
        <taxon>Paenibacillaceae</taxon>
        <taxon>Chengkuizengella</taxon>
    </lineage>
</organism>
<comment type="function">
    <text evidence="6">Involved in sulfur transfer in the conversion of molybdopterin precursor Z to molybdopterin.</text>
</comment>
<dbReference type="InterPro" id="IPR044672">
    <property type="entry name" value="MOCS2A"/>
</dbReference>
<gene>
    <name evidence="13" type="primary">moaD</name>
    <name evidence="13" type="ORF">ERL59_08360</name>
</gene>
<evidence type="ECO:0000256" key="5">
    <source>
        <dbReference type="ARBA" id="ARBA00024247"/>
    </source>
</evidence>
<dbReference type="SUPFAM" id="SSF54285">
    <property type="entry name" value="MoaD/ThiS"/>
    <property type="match status" value="1"/>
</dbReference>
<dbReference type="UniPathway" id="UPA00344"/>
<evidence type="ECO:0000256" key="8">
    <source>
        <dbReference type="ARBA" id="ARBA00075076"/>
    </source>
</evidence>
<keyword evidence="3" id="KW-0501">Molybdenum cofactor biosynthesis</keyword>
<dbReference type="Pfam" id="PF02597">
    <property type="entry name" value="ThiS"/>
    <property type="match status" value="1"/>
</dbReference>
<dbReference type="EMBL" id="SIJB01000019">
    <property type="protein sequence ID" value="NBI28971.1"/>
    <property type="molecule type" value="Genomic_DNA"/>
</dbReference>
<reference evidence="13 14" key="1">
    <citation type="submission" date="2019-01" db="EMBL/GenBank/DDBJ databases">
        <title>Chengkuizengella sp. nov., isolated from deep-sea sediment of East Pacific Ocean.</title>
        <authorList>
            <person name="Yang J."/>
            <person name="Lai Q."/>
            <person name="Shao Z."/>
        </authorList>
    </citation>
    <scope>NUCLEOTIDE SEQUENCE [LARGE SCALE GENOMIC DNA]</scope>
    <source>
        <strain evidence="13 14">YPA3-1-1</strain>
    </source>
</reference>
<dbReference type="NCBIfam" id="TIGR01682">
    <property type="entry name" value="moaD"/>
    <property type="match status" value="1"/>
</dbReference>
<dbReference type="FunFam" id="3.10.20.30:FF:000010">
    <property type="entry name" value="Molybdopterin synthase sulfur carrier subunit"/>
    <property type="match status" value="1"/>
</dbReference>
<dbReference type="PANTHER" id="PTHR33359:SF1">
    <property type="entry name" value="MOLYBDOPTERIN SYNTHASE SULFUR CARRIER SUBUNIT"/>
    <property type="match status" value="1"/>
</dbReference>
<dbReference type="InterPro" id="IPR016155">
    <property type="entry name" value="Mopterin_synth/thiamin_S_b"/>
</dbReference>
<evidence type="ECO:0000256" key="1">
    <source>
        <dbReference type="ARBA" id="ARBA00005046"/>
    </source>
</evidence>